<organism evidence="11 12">
    <name type="scientific">Maudiozyma exigua</name>
    <name type="common">Yeast</name>
    <name type="synonym">Kazachstania exigua</name>
    <dbReference type="NCBI Taxonomy" id="34358"/>
    <lineage>
        <taxon>Eukaryota</taxon>
        <taxon>Fungi</taxon>
        <taxon>Dikarya</taxon>
        <taxon>Ascomycota</taxon>
        <taxon>Saccharomycotina</taxon>
        <taxon>Saccharomycetes</taxon>
        <taxon>Saccharomycetales</taxon>
        <taxon>Saccharomycetaceae</taxon>
        <taxon>Maudiozyma</taxon>
    </lineage>
</organism>
<keyword evidence="6" id="KW-0175">Coiled coil</keyword>
<evidence type="ECO:0000259" key="10">
    <source>
        <dbReference type="PROSITE" id="PS50192"/>
    </source>
</evidence>
<dbReference type="CDD" id="cd15844">
    <property type="entry name" value="SNARE_syntaxin5"/>
    <property type="match status" value="1"/>
</dbReference>
<dbReference type="GO" id="GO:0031201">
    <property type="term" value="C:SNARE complex"/>
    <property type="evidence" value="ECO:0007669"/>
    <property type="project" value="TreeGrafter"/>
</dbReference>
<dbReference type="AlphaFoldDB" id="A0A9P6WBI8"/>
<accession>A0A9P6WBI8</accession>
<evidence type="ECO:0000256" key="4">
    <source>
        <dbReference type="ARBA" id="ARBA00022692"/>
    </source>
</evidence>
<dbReference type="GO" id="GO:0000139">
    <property type="term" value="C:Golgi membrane"/>
    <property type="evidence" value="ECO:0007669"/>
    <property type="project" value="TreeGrafter"/>
</dbReference>
<name>A0A9P6WBI8_MAUEX</name>
<dbReference type="PANTHER" id="PTHR19957:SF3">
    <property type="entry name" value="SYNTAXIN-5"/>
    <property type="match status" value="1"/>
</dbReference>
<evidence type="ECO:0000256" key="3">
    <source>
        <dbReference type="ARBA" id="ARBA00022448"/>
    </source>
</evidence>
<dbReference type="Proteomes" id="UP000750334">
    <property type="component" value="Unassembled WGS sequence"/>
</dbReference>
<evidence type="ECO:0000256" key="7">
    <source>
        <dbReference type="ARBA" id="ARBA00023136"/>
    </source>
</evidence>
<protein>
    <submittedName>
        <fullName evidence="11">Cis-Golgi t-SNARE syntaxin</fullName>
    </submittedName>
</protein>
<evidence type="ECO:0000256" key="2">
    <source>
        <dbReference type="ARBA" id="ARBA00009063"/>
    </source>
</evidence>
<dbReference type="InterPro" id="IPR000727">
    <property type="entry name" value="T_SNARE_dom"/>
</dbReference>
<dbReference type="GO" id="GO:0005484">
    <property type="term" value="F:SNAP receptor activity"/>
    <property type="evidence" value="ECO:0007669"/>
    <property type="project" value="InterPro"/>
</dbReference>
<feature type="compositionally biased region" description="Low complexity" evidence="8">
    <location>
        <begin position="172"/>
        <end position="188"/>
    </location>
</feature>
<evidence type="ECO:0000313" key="12">
    <source>
        <dbReference type="Proteomes" id="UP000750334"/>
    </source>
</evidence>
<evidence type="ECO:0000256" key="5">
    <source>
        <dbReference type="ARBA" id="ARBA00022989"/>
    </source>
</evidence>
<dbReference type="InterPro" id="IPR010989">
    <property type="entry name" value="SNARE"/>
</dbReference>
<dbReference type="GO" id="GO:0000149">
    <property type="term" value="F:SNARE binding"/>
    <property type="evidence" value="ECO:0007669"/>
    <property type="project" value="TreeGrafter"/>
</dbReference>
<keyword evidence="4 9" id="KW-0812">Transmembrane</keyword>
<keyword evidence="3" id="KW-0813">Transport</keyword>
<proteinExistence type="inferred from homology"/>
<dbReference type="GO" id="GO:0006906">
    <property type="term" value="P:vesicle fusion"/>
    <property type="evidence" value="ECO:0007669"/>
    <property type="project" value="TreeGrafter"/>
</dbReference>
<dbReference type="PROSITE" id="PS50192">
    <property type="entry name" value="T_SNARE"/>
    <property type="match status" value="1"/>
</dbReference>
<dbReference type="InterPro" id="IPR045242">
    <property type="entry name" value="Syntaxin"/>
</dbReference>
<dbReference type="Pfam" id="PF05739">
    <property type="entry name" value="SNARE"/>
    <property type="match status" value="1"/>
</dbReference>
<keyword evidence="7 9" id="KW-0472">Membrane</keyword>
<gene>
    <name evidence="11" type="primary">SED5</name>
    <name evidence="11" type="ORF">C6P45_004662</name>
</gene>
<dbReference type="PANTHER" id="PTHR19957">
    <property type="entry name" value="SYNTAXIN"/>
    <property type="match status" value="1"/>
</dbReference>
<evidence type="ECO:0000256" key="9">
    <source>
        <dbReference type="SAM" id="Phobius"/>
    </source>
</evidence>
<feature type="domain" description="T-SNARE coiled-coil homology" evidence="10">
    <location>
        <begin position="249"/>
        <end position="311"/>
    </location>
</feature>
<evidence type="ECO:0000256" key="8">
    <source>
        <dbReference type="SAM" id="MobiDB-lite"/>
    </source>
</evidence>
<dbReference type="Gene3D" id="1.20.58.70">
    <property type="match status" value="1"/>
</dbReference>
<reference evidence="11 12" key="1">
    <citation type="submission" date="2020-11" db="EMBL/GenBank/DDBJ databases">
        <title>Kefir isolates.</title>
        <authorList>
            <person name="Marcisauskas S."/>
            <person name="Kim Y."/>
            <person name="Blasche S."/>
        </authorList>
    </citation>
    <scope>NUCLEOTIDE SEQUENCE [LARGE SCALE GENOMIC DNA]</scope>
    <source>
        <strain evidence="11 12">OG2</strain>
    </source>
</reference>
<dbReference type="GO" id="GO:0006886">
    <property type="term" value="P:intracellular protein transport"/>
    <property type="evidence" value="ECO:0007669"/>
    <property type="project" value="InterPro"/>
</dbReference>
<comment type="caution">
    <text evidence="11">The sequence shown here is derived from an EMBL/GenBank/DDBJ whole genome shotgun (WGS) entry which is preliminary data.</text>
</comment>
<dbReference type="InterPro" id="IPR006012">
    <property type="entry name" value="Syntaxin/epimorphin_CS"/>
</dbReference>
<comment type="subcellular location">
    <subcellularLocation>
        <location evidence="1">Membrane</location>
        <topology evidence="1">Single-pass type IV membrane protein</topology>
    </subcellularLocation>
</comment>
<keyword evidence="5 9" id="KW-1133">Transmembrane helix</keyword>
<dbReference type="OrthoDB" id="421009at2759"/>
<evidence type="ECO:0000256" key="1">
    <source>
        <dbReference type="ARBA" id="ARBA00004211"/>
    </source>
</evidence>
<dbReference type="SMART" id="SM00397">
    <property type="entry name" value="t_SNARE"/>
    <property type="match status" value="1"/>
</dbReference>
<dbReference type="InterPro" id="IPR021538">
    <property type="entry name" value="Syntaxin-5_N"/>
</dbReference>
<feature type="compositionally biased region" description="Polar residues" evidence="8">
    <location>
        <begin position="161"/>
        <end position="171"/>
    </location>
</feature>
<dbReference type="GO" id="GO:0048278">
    <property type="term" value="P:vesicle docking"/>
    <property type="evidence" value="ECO:0007669"/>
    <property type="project" value="TreeGrafter"/>
</dbReference>
<dbReference type="EMBL" id="PUHR01000067">
    <property type="protein sequence ID" value="KAG0668437.1"/>
    <property type="molecule type" value="Genomic_DNA"/>
</dbReference>
<dbReference type="Pfam" id="PF11416">
    <property type="entry name" value="Syntaxin-5_N"/>
    <property type="match status" value="1"/>
</dbReference>
<feature type="transmembrane region" description="Helical" evidence="9">
    <location>
        <begin position="320"/>
        <end position="339"/>
    </location>
</feature>
<dbReference type="PROSITE" id="PS00914">
    <property type="entry name" value="SYNTAXIN"/>
    <property type="match status" value="1"/>
</dbReference>
<sequence length="340" mass="39136">MDIRDRTSEFQRSVVTYKKLNKTRNKQTIEETHTKPKQSEFQRNASLIAHDISETAQLLSKLAILAKRKPMFNDNPVEIAELSFLIKRKIYSVEQQLIKLNQQIHGPNAQLVKTTAGHSNNVMNLLNRKMKNISGDFKNVLEERQKLEISNRDRWDKLSEQHQIQQAGAGTNNINNNNNNNNDALDTSDNNDRSNMNIEYNNSNPFMTAMMEEDAATSGQKGHSNNEQSLILPDSDSQLLMMEEGLSSNQYLQERNRAVETIETTIQEVGNLFQQLASMVQEQGEVIQRIDANVDDVDMNISGAQRELLKYFDRVKSNRWLAVKIFFIIFVFFLLWVLVN</sequence>
<evidence type="ECO:0000256" key="6">
    <source>
        <dbReference type="ARBA" id="ARBA00023054"/>
    </source>
</evidence>
<dbReference type="SUPFAM" id="SSF47661">
    <property type="entry name" value="t-snare proteins"/>
    <property type="match status" value="1"/>
</dbReference>
<evidence type="ECO:0000313" key="11">
    <source>
        <dbReference type="EMBL" id="KAG0668437.1"/>
    </source>
</evidence>
<dbReference type="GO" id="GO:0006888">
    <property type="term" value="P:endoplasmic reticulum to Golgi vesicle-mediated transport"/>
    <property type="evidence" value="ECO:0007669"/>
    <property type="project" value="TreeGrafter"/>
</dbReference>
<keyword evidence="12" id="KW-1185">Reference proteome</keyword>
<feature type="region of interest" description="Disordered" evidence="8">
    <location>
        <begin position="152"/>
        <end position="199"/>
    </location>
</feature>
<comment type="similarity">
    <text evidence="2">Belongs to the syntaxin family.</text>
</comment>